<protein>
    <recommendedName>
        <fullName evidence="5">PsbP C-terminal domain-containing protein</fullName>
    </recommendedName>
</protein>
<evidence type="ECO:0008006" key="5">
    <source>
        <dbReference type="Google" id="ProtNLM"/>
    </source>
</evidence>
<evidence type="ECO:0000313" key="3">
    <source>
        <dbReference type="EMBL" id="CUP83002.1"/>
    </source>
</evidence>
<gene>
    <name evidence="3" type="ORF">ERS852551_02092</name>
</gene>
<keyword evidence="2" id="KW-0732">Signal</keyword>
<dbReference type="RefSeq" id="WP_006874666.1">
    <property type="nucleotide sequence ID" value="NZ_CABIWA010000029.1"/>
</dbReference>
<evidence type="ECO:0000256" key="2">
    <source>
        <dbReference type="SAM" id="SignalP"/>
    </source>
</evidence>
<name>A0A174RBX3_9FIRM</name>
<accession>A0A174RBX3</accession>
<dbReference type="Proteomes" id="UP000095765">
    <property type="component" value="Unassembled WGS sequence"/>
</dbReference>
<dbReference type="EMBL" id="CZBE01000013">
    <property type="protein sequence ID" value="CUP83002.1"/>
    <property type="molecule type" value="Genomic_DNA"/>
</dbReference>
<dbReference type="PROSITE" id="PS51257">
    <property type="entry name" value="PROKAR_LIPOPROTEIN"/>
    <property type="match status" value="1"/>
</dbReference>
<sequence>MKRLLTAFMAACLFLTAGCGAGTAPSAAEDVPAPSAAASSMDETASSRAADAASQAAGAPEGSGSADAGATIEIDDSQAPTASWETQTFTSGPFTFELPAGWKEYGDMGSYTAMFFTDASVDIASQPSNVVVEIMPTEPQEGVDYADPAVQDSFFEYIEADYLPPRSPENVAYSIWNGAAGTAYVVSFDRNADDGRTARQTVYFLMGLRFPVIVYATDFGEGMTPPVDDIARRVAATFRIDENFSLPQA</sequence>
<dbReference type="AlphaFoldDB" id="A0A174RBX3"/>
<feature type="chain" id="PRO_5038661355" description="PsbP C-terminal domain-containing protein" evidence="2">
    <location>
        <begin position="22"/>
        <end position="249"/>
    </location>
</feature>
<reference evidence="3 4" key="1">
    <citation type="submission" date="2015-09" db="EMBL/GenBank/DDBJ databases">
        <authorList>
            <consortium name="Pathogen Informatics"/>
        </authorList>
    </citation>
    <scope>NUCLEOTIDE SEQUENCE [LARGE SCALE GENOMIC DNA]</scope>
    <source>
        <strain evidence="3 4">2789STDY5834939</strain>
    </source>
</reference>
<feature type="region of interest" description="Disordered" evidence="1">
    <location>
        <begin position="25"/>
        <end position="69"/>
    </location>
</feature>
<evidence type="ECO:0000313" key="4">
    <source>
        <dbReference type="Proteomes" id="UP000095765"/>
    </source>
</evidence>
<proteinExistence type="predicted"/>
<organism evidence="3 4">
    <name type="scientific">Anaerotruncus colihominis</name>
    <dbReference type="NCBI Taxonomy" id="169435"/>
    <lineage>
        <taxon>Bacteria</taxon>
        <taxon>Bacillati</taxon>
        <taxon>Bacillota</taxon>
        <taxon>Clostridia</taxon>
        <taxon>Eubacteriales</taxon>
        <taxon>Oscillospiraceae</taxon>
        <taxon>Anaerotruncus</taxon>
    </lineage>
</organism>
<dbReference type="OrthoDB" id="9906652at2"/>
<feature type="signal peptide" evidence="2">
    <location>
        <begin position="1"/>
        <end position="21"/>
    </location>
</feature>
<evidence type="ECO:0000256" key="1">
    <source>
        <dbReference type="SAM" id="MobiDB-lite"/>
    </source>
</evidence>